<dbReference type="Proteomes" id="UP000604661">
    <property type="component" value="Unassembled WGS sequence"/>
</dbReference>
<dbReference type="InterPro" id="IPR010998">
    <property type="entry name" value="Integrase_recombinase_N"/>
</dbReference>
<sequence>MLPIPASQGAIAVAPTQKMADVSGTAQLVALWLHGKSKASQRSYESDIRCFVAFLLVQKPSGVKLNDLDLRTVTMNDVQAYCDYLETVTSSHTSSDTATPHIHWIGVRLLS</sequence>
<evidence type="ECO:0000259" key="3">
    <source>
        <dbReference type="PROSITE" id="PS51900"/>
    </source>
</evidence>
<evidence type="ECO:0000256" key="1">
    <source>
        <dbReference type="ARBA" id="ARBA00023125"/>
    </source>
</evidence>
<proteinExistence type="predicted"/>
<name>A0ABR8F2E3_NOSLI</name>
<evidence type="ECO:0000313" key="5">
    <source>
        <dbReference type="Proteomes" id="UP000604661"/>
    </source>
</evidence>
<evidence type="ECO:0000256" key="2">
    <source>
        <dbReference type="PROSITE-ProRule" id="PRU01248"/>
    </source>
</evidence>
<accession>A0ABR8F2E3</accession>
<organism evidence="4 5">
    <name type="scientific">Nostoc linckia FACHB-391</name>
    <dbReference type="NCBI Taxonomy" id="2692906"/>
    <lineage>
        <taxon>Bacteria</taxon>
        <taxon>Bacillati</taxon>
        <taxon>Cyanobacteriota</taxon>
        <taxon>Cyanophyceae</taxon>
        <taxon>Nostocales</taxon>
        <taxon>Nostocaceae</taxon>
        <taxon>Nostoc</taxon>
    </lineage>
</organism>
<dbReference type="InterPro" id="IPR044068">
    <property type="entry name" value="CB"/>
</dbReference>
<dbReference type="RefSeq" id="WP_190901603.1">
    <property type="nucleotide sequence ID" value="NZ_JACJTE010000037.1"/>
</dbReference>
<comment type="caution">
    <text evidence="4">The sequence shown here is derived from an EMBL/GenBank/DDBJ whole genome shotgun (WGS) entry which is preliminary data.</text>
</comment>
<dbReference type="Gene3D" id="1.10.150.130">
    <property type="match status" value="1"/>
</dbReference>
<keyword evidence="5" id="KW-1185">Reference proteome</keyword>
<feature type="domain" description="Core-binding (CB)" evidence="3">
    <location>
        <begin position="23"/>
        <end position="111"/>
    </location>
</feature>
<protein>
    <recommendedName>
        <fullName evidence="3">Core-binding (CB) domain-containing protein</fullName>
    </recommendedName>
</protein>
<gene>
    <name evidence="4" type="ORF">H6G95_25080</name>
</gene>
<dbReference type="EMBL" id="JACJTE010000037">
    <property type="protein sequence ID" value="MBD2563826.1"/>
    <property type="molecule type" value="Genomic_DNA"/>
</dbReference>
<reference evidence="4 5" key="1">
    <citation type="journal article" date="2020" name="ISME J.">
        <title>Comparative genomics reveals insights into cyanobacterial evolution and habitat adaptation.</title>
        <authorList>
            <person name="Chen M.Y."/>
            <person name="Teng W.K."/>
            <person name="Zhao L."/>
            <person name="Hu C.X."/>
            <person name="Zhou Y.K."/>
            <person name="Han B.P."/>
            <person name="Song L.R."/>
            <person name="Shu W.S."/>
        </authorList>
    </citation>
    <scope>NUCLEOTIDE SEQUENCE [LARGE SCALE GENOMIC DNA]</scope>
    <source>
        <strain evidence="4 5">FACHB-391</strain>
    </source>
</reference>
<dbReference type="PROSITE" id="PS51900">
    <property type="entry name" value="CB"/>
    <property type="match status" value="1"/>
</dbReference>
<keyword evidence="1 2" id="KW-0238">DNA-binding</keyword>
<evidence type="ECO:0000313" key="4">
    <source>
        <dbReference type="EMBL" id="MBD2563826.1"/>
    </source>
</evidence>